<dbReference type="CDD" id="cd17738">
    <property type="entry name" value="BRCT_TopBP1_rpt7"/>
    <property type="match status" value="1"/>
</dbReference>
<proteinExistence type="predicted"/>
<dbReference type="InterPro" id="IPR001357">
    <property type="entry name" value="BRCT_dom"/>
</dbReference>
<evidence type="ECO:0000313" key="2">
    <source>
        <dbReference type="EMBL" id="KAJ6222444.1"/>
    </source>
</evidence>
<comment type="caution">
    <text evidence="2">The sequence shown here is derived from an EMBL/GenBank/DDBJ whole genome shotgun (WGS) entry which is preliminary data.</text>
</comment>
<evidence type="ECO:0000313" key="3">
    <source>
        <dbReference type="Proteomes" id="UP001142055"/>
    </source>
</evidence>
<dbReference type="FunFam" id="3.40.50.10190:FF:000018">
    <property type="entry name" value="DNA topoisomerase 2-binding protein 1"/>
    <property type="match status" value="1"/>
</dbReference>
<dbReference type="InterPro" id="IPR042479">
    <property type="entry name" value="Slf1"/>
</dbReference>
<name>A0A9Q0RQ46_BLOTA</name>
<evidence type="ECO:0000259" key="1">
    <source>
        <dbReference type="PROSITE" id="PS50172"/>
    </source>
</evidence>
<keyword evidence="3" id="KW-1185">Reference proteome</keyword>
<dbReference type="AlphaFoldDB" id="A0A9Q0RQ46"/>
<protein>
    <recommendedName>
        <fullName evidence="1">BRCT domain-containing protein</fullName>
    </recommendedName>
</protein>
<dbReference type="GO" id="GO:0005634">
    <property type="term" value="C:nucleus"/>
    <property type="evidence" value="ECO:0007669"/>
    <property type="project" value="TreeGrafter"/>
</dbReference>
<dbReference type="Gene3D" id="3.40.50.10190">
    <property type="entry name" value="BRCT domain"/>
    <property type="match status" value="1"/>
</dbReference>
<dbReference type="InterPro" id="IPR036420">
    <property type="entry name" value="BRCT_dom_sf"/>
</dbReference>
<dbReference type="PANTHER" id="PTHR46677:SF1">
    <property type="entry name" value="SMC5-SMC6 COMPLEX LOCALIZATION FACTOR PROTEIN 1"/>
    <property type="match status" value="1"/>
</dbReference>
<dbReference type="GO" id="GO:1990166">
    <property type="term" value="P:protein localization to site of double-strand break"/>
    <property type="evidence" value="ECO:0007669"/>
    <property type="project" value="TreeGrafter"/>
</dbReference>
<organism evidence="2 3">
    <name type="scientific">Blomia tropicalis</name>
    <name type="common">Mite</name>
    <dbReference type="NCBI Taxonomy" id="40697"/>
    <lineage>
        <taxon>Eukaryota</taxon>
        <taxon>Metazoa</taxon>
        <taxon>Ecdysozoa</taxon>
        <taxon>Arthropoda</taxon>
        <taxon>Chelicerata</taxon>
        <taxon>Arachnida</taxon>
        <taxon>Acari</taxon>
        <taxon>Acariformes</taxon>
        <taxon>Sarcoptiformes</taxon>
        <taxon>Astigmata</taxon>
        <taxon>Glycyphagoidea</taxon>
        <taxon>Echimyopodidae</taxon>
        <taxon>Blomia</taxon>
    </lineage>
</organism>
<gene>
    <name evidence="2" type="ORF">RDWZM_000989</name>
</gene>
<dbReference type="SMART" id="SM00292">
    <property type="entry name" value="BRCT"/>
    <property type="match status" value="1"/>
</dbReference>
<reference evidence="2" key="1">
    <citation type="submission" date="2022-12" db="EMBL/GenBank/DDBJ databases">
        <title>Genome assemblies of Blomia tropicalis.</title>
        <authorList>
            <person name="Cui Y."/>
        </authorList>
    </citation>
    <scope>NUCLEOTIDE SEQUENCE</scope>
    <source>
        <tissue evidence="2">Adult mites</tissue>
    </source>
</reference>
<accession>A0A9Q0RQ46</accession>
<dbReference type="SUPFAM" id="SSF52113">
    <property type="entry name" value="BRCT domain"/>
    <property type="match status" value="1"/>
</dbReference>
<dbReference type="GO" id="GO:0006974">
    <property type="term" value="P:DNA damage response"/>
    <property type="evidence" value="ECO:0007669"/>
    <property type="project" value="TreeGrafter"/>
</dbReference>
<dbReference type="GO" id="GO:2000781">
    <property type="term" value="P:positive regulation of double-strand break repair"/>
    <property type="evidence" value="ECO:0007669"/>
    <property type="project" value="InterPro"/>
</dbReference>
<sequence>MSLRDDNNDFVNEFENVHLESPPPYPPTKRLFDPVIVFSGFEQKEKESLCEQVFEILNGRVYDDRYLTNDVTHLIINELRASEKLLSAMALGIWIMKPEYVKDSIKAGRWLPELQYQWGKEDDNQVLPIKELNRTLEQQLISSSISWRQNRERTGLLAFHDWNILILNNSKLIQIVTKIFQLGGGRLYYMDDYIGSRELDLKVIMEKVRYAIIDLGYKKEPAHGKKRFLELVKWLTLREKVIRYEFLSNYIISGKNEEEDALNKNILSYTTIVETFNNI</sequence>
<feature type="domain" description="BRCT" evidence="1">
    <location>
        <begin position="26"/>
        <end position="118"/>
    </location>
</feature>
<dbReference type="PROSITE" id="PS50172">
    <property type="entry name" value="BRCT"/>
    <property type="match status" value="1"/>
</dbReference>
<dbReference type="GO" id="GO:0035861">
    <property type="term" value="C:site of double-strand break"/>
    <property type="evidence" value="ECO:0007669"/>
    <property type="project" value="TreeGrafter"/>
</dbReference>
<dbReference type="EMBL" id="JAPWDV010000001">
    <property type="protein sequence ID" value="KAJ6222444.1"/>
    <property type="molecule type" value="Genomic_DNA"/>
</dbReference>
<dbReference type="PANTHER" id="PTHR46677">
    <property type="entry name" value="SMC5-SMC6 COMPLEX LOCALIZATION FACTOR PROTEIN 1"/>
    <property type="match status" value="1"/>
</dbReference>
<dbReference type="Pfam" id="PF00533">
    <property type="entry name" value="BRCT"/>
    <property type="match status" value="1"/>
</dbReference>
<dbReference type="Proteomes" id="UP001142055">
    <property type="component" value="Chromosome 1"/>
</dbReference>